<keyword evidence="2" id="KW-1185">Reference proteome</keyword>
<accession>A0A1I0NEL5</accession>
<proteinExistence type="predicted"/>
<name>A0A1I0NEL5_9FIRM</name>
<dbReference type="STRING" id="99656.SAMN05421659_10336"/>
<evidence type="ECO:0000313" key="2">
    <source>
        <dbReference type="Proteomes" id="UP000199701"/>
    </source>
</evidence>
<sequence length="145" mass="16521">MVTPVTNLKLSTSAQSNSRIMKAQVINMILILIKERAFGFVKSRKSDLKVMDMGAQMYQFAEDNGLKLLDVIVDRKGSYDVDRPIINELMEGLESGRYSVILVRDINDITADKDEQKYFLMQVKRYGGEVVSIYDGSMKCNYDEC</sequence>
<evidence type="ECO:0008006" key="3">
    <source>
        <dbReference type="Google" id="ProtNLM"/>
    </source>
</evidence>
<dbReference type="Gene3D" id="3.40.50.1390">
    <property type="entry name" value="Resolvase, N-terminal catalytic domain"/>
    <property type="match status" value="1"/>
</dbReference>
<dbReference type="Proteomes" id="UP000199701">
    <property type="component" value="Unassembled WGS sequence"/>
</dbReference>
<reference evidence="1 2" key="1">
    <citation type="submission" date="2016-10" db="EMBL/GenBank/DDBJ databases">
        <authorList>
            <person name="de Groot N.N."/>
        </authorList>
    </citation>
    <scope>NUCLEOTIDE SEQUENCE [LARGE SCALE GENOMIC DNA]</scope>
    <source>
        <strain evidence="1 2">DSM 9179</strain>
    </source>
</reference>
<dbReference type="InterPro" id="IPR036162">
    <property type="entry name" value="Resolvase-like_N_sf"/>
</dbReference>
<dbReference type="EMBL" id="FOJI01000003">
    <property type="protein sequence ID" value="SEV99591.1"/>
    <property type="molecule type" value="Genomic_DNA"/>
</dbReference>
<evidence type="ECO:0000313" key="1">
    <source>
        <dbReference type="EMBL" id="SEV99591.1"/>
    </source>
</evidence>
<dbReference type="GO" id="GO:0003677">
    <property type="term" value="F:DNA binding"/>
    <property type="evidence" value="ECO:0007669"/>
    <property type="project" value="InterPro"/>
</dbReference>
<dbReference type="SUPFAM" id="SSF53041">
    <property type="entry name" value="Resolvase-like"/>
    <property type="match status" value="1"/>
</dbReference>
<gene>
    <name evidence="1" type="ORF">SAMN05421659_10336</name>
</gene>
<protein>
    <recommendedName>
        <fullName evidence="3">Resolvase, N terminal domain</fullName>
    </recommendedName>
</protein>
<dbReference type="GO" id="GO:0000150">
    <property type="term" value="F:DNA strand exchange activity"/>
    <property type="evidence" value="ECO:0007669"/>
    <property type="project" value="InterPro"/>
</dbReference>
<dbReference type="AlphaFoldDB" id="A0A1I0NEL5"/>
<organism evidence="1 2">
    <name type="scientific">[Clostridium] fimetarium</name>
    <dbReference type="NCBI Taxonomy" id="99656"/>
    <lineage>
        <taxon>Bacteria</taxon>
        <taxon>Bacillati</taxon>
        <taxon>Bacillota</taxon>
        <taxon>Clostridia</taxon>
        <taxon>Lachnospirales</taxon>
        <taxon>Lachnospiraceae</taxon>
    </lineage>
</organism>